<evidence type="ECO:0000256" key="6">
    <source>
        <dbReference type="ARBA" id="ARBA00022705"/>
    </source>
</evidence>
<evidence type="ECO:0000256" key="3">
    <source>
        <dbReference type="ARBA" id="ARBA00022490"/>
    </source>
</evidence>
<keyword evidence="8" id="KW-0238">DNA-binding</keyword>
<reference evidence="13 14" key="1">
    <citation type="journal article" date="2015" name="Nature">
        <title>rRNA introns, odd ribosomes, and small enigmatic genomes across a large radiation of phyla.</title>
        <authorList>
            <person name="Brown C.T."/>
            <person name="Hug L.A."/>
            <person name="Thomas B.C."/>
            <person name="Sharon I."/>
            <person name="Castelle C.J."/>
            <person name="Singh A."/>
            <person name="Wilkins M.J."/>
            <person name="Williams K.H."/>
            <person name="Banfield J.F."/>
        </authorList>
    </citation>
    <scope>NUCLEOTIDE SEQUENCE [LARGE SCALE GENOMIC DNA]</scope>
</reference>
<evidence type="ECO:0000256" key="4">
    <source>
        <dbReference type="ARBA" id="ARBA00022679"/>
    </source>
</evidence>
<dbReference type="GO" id="GO:0005737">
    <property type="term" value="C:cytoplasm"/>
    <property type="evidence" value="ECO:0007669"/>
    <property type="project" value="UniProtKB-SubCell"/>
</dbReference>
<feature type="domain" description="DNA polymerase III beta sliding clamp N-terminal" evidence="10">
    <location>
        <begin position="1"/>
        <end position="118"/>
    </location>
</feature>
<dbReference type="InterPro" id="IPR022637">
    <property type="entry name" value="DNA_polIII_beta_cen"/>
</dbReference>
<accession>A0A0G1A7Q1</accession>
<evidence type="ECO:0000256" key="5">
    <source>
        <dbReference type="ARBA" id="ARBA00022695"/>
    </source>
</evidence>
<name>A0A0G1A7Q1_9BACT</name>
<comment type="subunit">
    <text evidence="9">Forms a ring-shaped head-to-tail homodimer around DNA.</text>
</comment>
<dbReference type="GO" id="GO:0008408">
    <property type="term" value="F:3'-5' exonuclease activity"/>
    <property type="evidence" value="ECO:0007669"/>
    <property type="project" value="InterPro"/>
</dbReference>
<dbReference type="InterPro" id="IPR022634">
    <property type="entry name" value="DNA_polIII_beta_N"/>
</dbReference>
<sequence length="382" mass="42548">MKFSCTQENLSQALQIVSHITVKNNSLPILNNVLLKIENKELQLITTNLEMAINCKVRAKIEEDGEYTVPANLFNEYLSVASLGKVDVESKENGLVVNTVDGDKTLIKGAVATEFPLVPVVEKENIFGVLIEDFKKISQQVLFAVSRNEARPELCGVLFNFNPENKAGYVVCASTDSYRLAEKEIKMVVNEKYGKENKKIIIPAKALQEVLRVVSVFHEDLEENPPVEMVVADNQIMFSYGPVEITSRLVEGQYPDYRQIIPTNFKTTVEFSVSEWIKRIKAASIFSNTGINGVAVKVFAGNDQRVSFSSMNSQLGEHTGEVLGKIDGENNEMLLNYRYLLDGLSALGAEEGLLKIITPDSPCVLMPKGKEGYLYIIMPIRQ</sequence>
<dbReference type="Pfam" id="PF02768">
    <property type="entry name" value="DNA_pol3_beta_3"/>
    <property type="match status" value="1"/>
</dbReference>
<dbReference type="InterPro" id="IPR001001">
    <property type="entry name" value="DNA_polIII_beta"/>
</dbReference>
<evidence type="ECO:0000259" key="11">
    <source>
        <dbReference type="Pfam" id="PF02767"/>
    </source>
</evidence>
<dbReference type="GO" id="GO:0006271">
    <property type="term" value="P:DNA strand elongation involved in DNA replication"/>
    <property type="evidence" value="ECO:0007669"/>
    <property type="project" value="TreeGrafter"/>
</dbReference>
<organism evidence="13 14">
    <name type="scientific">Candidatus Magasanikbacteria bacterium GW2011_GWA2_42_32</name>
    <dbReference type="NCBI Taxonomy" id="1619039"/>
    <lineage>
        <taxon>Bacteria</taxon>
        <taxon>Candidatus Magasanikiibacteriota</taxon>
    </lineage>
</organism>
<dbReference type="PANTHER" id="PTHR30478">
    <property type="entry name" value="DNA POLYMERASE III SUBUNIT BETA"/>
    <property type="match status" value="1"/>
</dbReference>
<dbReference type="Pfam" id="PF00712">
    <property type="entry name" value="DNA_pol3_beta"/>
    <property type="match status" value="1"/>
</dbReference>
<keyword evidence="6 9" id="KW-0235">DNA replication</keyword>
<evidence type="ECO:0000256" key="1">
    <source>
        <dbReference type="ARBA" id="ARBA00004496"/>
    </source>
</evidence>
<comment type="caution">
    <text evidence="13">The sequence shown here is derived from an EMBL/GenBank/DDBJ whole genome shotgun (WGS) entry which is preliminary data.</text>
</comment>
<evidence type="ECO:0000313" key="13">
    <source>
        <dbReference type="EMBL" id="KKS57075.1"/>
    </source>
</evidence>
<evidence type="ECO:0000313" key="14">
    <source>
        <dbReference type="Proteomes" id="UP000034837"/>
    </source>
</evidence>
<gene>
    <name evidence="13" type="ORF">UV20_C0003G0015</name>
</gene>
<dbReference type="InterPro" id="IPR046938">
    <property type="entry name" value="DNA_clamp_sf"/>
</dbReference>
<dbReference type="Gene3D" id="3.10.150.10">
    <property type="entry name" value="DNA Polymerase III, subunit A, domain 2"/>
    <property type="match status" value="1"/>
</dbReference>
<dbReference type="InterPro" id="IPR022635">
    <property type="entry name" value="DNA_polIII_beta_C"/>
</dbReference>
<evidence type="ECO:0000256" key="2">
    <source>
        <dbReference type="ARBA" id="ARBA00010752"/>
    </source>
</evidence>
<dbReference type="PIRSF" id="PIRSF000804">
    <property type="entry name" value="DNA_pol_III_b"/>
    <property type="match status" value="1"/>
</dbReference>
<protein>
    <recommendedName>
        <fullName evidence="9">Beta sliding clamp</fullName>
    </recommendedName>
</protein>
<keyword evidence="5 9" id="KW-0548">Nucleotidyltransferase</keyword>
<comment type="function">
    <text evidence="9">Confers DNA tethering and processivity to DNA polymerases and other proteins. Acts as a clamp, forming a ring around DNA (a reaction catalyzed by the clamp-loading complex) which diffuses in an ATP-independent manner freely and bidirectionally along dsDNA. Initially characterized for its ability to contact the catalytic subunit of DNA polymerase III (Pol III), a complex, multichain enzyme responsible for most of the replicative synthesis in bacteria; Pol III exhibits 3'-5' exonuclease proofreading activity. The beta chain is required for initiation of replication as well as for processivity of DNA replication.</text>
</comment>
<dbReference type="SMART" id="SM00480">
    <property type="entry name" value="POL3Bc"/>
    <property type="match status" value="1"/>
</dbReference>
<comment type="similarity">
    <text evidence="2 9">Belongs to the beta sliding clamp family.</text>
</comment>
<proteinExistence type="inferred from homology"/>
<dbReference type="GO" id="GO:0009360">
    <property type="term" value="C:DNA polymerase III complex"/>
    <property type="evidence" value="ECO:0007669"/>
    <property type="project" value="InterPro"/>
</dbReference>
<dbReference type="NCBIfam" id="TIGR00663">
    <property type="entry name" value="dnan"/>
    <property type="match status" value="1"/>
</dbReference>
<dbReference type="CDD" id="cd00140">
    <property type="entry name" value="beta_clamp"/>
    <property type="match status" value="1"/>
</dbReference>
<evidence type="ECO:0000259" key="12">
    <source>
        <dbReference type="Pfam" id="PF02768"/>
    </source>
</evidence>
<evidence type="ECO:0000256" key="9">
    <source>
        <dbReference type="PIRNR" id="PIRNR000804"/>
    </source>
</evidence>
<dbReference type="EMBL" id="LCDO01000003">
    <property type="protein sequence ID" value="KKS57075.1"/>
    <property type="molecule type" value="Genomic_DNA"/>
</dbReference>
<dbReference type="Pfam" id="PF02767">
    <property type="entry name" value="DNA_pol3_beta_2"/>
    <property type="match status" value="1"/>
</dbReference>
<evidence type="ECO:0000259" key="10">
    <source>
        <dbReference type="Pfam" id="PF00712"/>
    </source>
</evidence>
<comment type="subcellular location">
    <subcellularLocation>
        <location evidence="1 9">Cytoplasm</location>
    </subcellularLocation>
</comment>
<dbReference type="PANTHER" id="PTHR30478:SF0">
    <property type="entry name" value="BETA SLIDING CLAMP"/>
    <property type="match status" value="1"/>
</dbReference>
<dbReference type="GO" id="GO:0003887">
    <property type="term" value="F:DNA-directed DNA polymerase activity"/>
    <property type="evidence" value="ECO:0007669"/>
    <property type="project" value="UniProtKB-UniRule"/>
</dbReference>
<keyword evidence="3 9" id="KW-0963">Cytoplasm</keyword>
<dbReference type="Gene3D" id="3.70.10.10">
    <property type="match status" value="1"/>
</dbReference>
<evidence type="ECO:0000256" key="8">
    <source>
        <dbReference type="ARBA" id="ARBA00023125"/>
    </source>
</evidence>
<feature type="domain" description="DNA polymerase III beta sliding clamp C-terminal" evidence="12">
    <location>
        <begin position="258"/>
        <end position="381"/>
    </location>
</feature>
<feature type="domain" description="DNA polymerase III beta sliding clamp central" evidence="11">
    <location>
        <begin position="132"/>
        <end position="256"/>
    </location>
</feature>
<dbReference type="AlphaFoldDB" id="A0A0G1A7Q1"/>
<dbReference type="SUPFAM" id="SSF55979">
    <property type="entry name" value="DNA clamp"/>
    <property type="match status" value="3"/>
</dbReference>
<dbReference type="Proteomes" id="UP000034837">
    <property type="component" value="Unassembled WGS sequence"/>
</dbReference>
<evidence type="ECO:0000256" key="7">
    <source>
        <dbReference type="ARBA" id="ARBA00022932"/>
    </source>
</evidence>
<keyword evidence="7 9" id="KW-0239">DNA-directed DNA polymerase</keyword>
<keyword evidence="4 9" id="KW-0808">Transferase</keyword>
<dbReference type="GO" id="GO:0003677">
    <property type="term" value="F:DNA binding"/>
    <property type="evidence" value="ECO:0007669"/>
    <property type="project" value="UniProtKB-UniRule"/>
</dbReference>